<sequence length="324" mass="32935">MPDSTPAAPRTGTVPRVAGLVLTAAGGAGLVASAFLTWFTATAKLPTIPQWPGLPSEVRAEVTGVGAVTMPSVAGRDVSSIVPVHAAWAGWSVIGLAVAALLLAAVAAFGPVRPWRPLAVAAGACGLGALGVGAYALVAPIGSQTVTVEGLSLTITTAAALGPYVVVVGAVLVLLGALALFLARRSAPAAAPLPPVPAPPFAPTGALPPQPAAAPSYRQIPDQSWARPVTPSTPVPAPAPVQAPAPAEQQNTAVAPVARRRPQPEWDRNWSTGAQPPRAPQAAPSEQHTVVVKRPPRPVRVSPKPETEAIPRRDPRFDSPTQPL</sequence>
<dbReference type="RefSeq" id="WP_168544431.1">
    <property type="nucleotide sequence ID" value="NZ_BAAAKS010000002.1"/>
</dbReference>
<organism evidence="3 4">
    <name type="scientific">Tsukamurella spumae</name>
    <dbReference type="NCBI Taxonomy" id="44753"/>
    <lineage>
        <taxon>Bacteria</taxon>
        <taxon>Bacillati</taxon>
        <taxon>Actinomycetota</taxon>
        <taxon>Actinomycetes</taxon>
        <taxon>Mycobacteriales</taxon>
        <taxon>Tsukamurellaceae</taxon>
        <taxon>Tsukamurella</taxon>
    </lineage>
</organism>
<accession>A0A846WX86</accession>
<feature type="compositionally biased region" description="Pro residues" evidence="1">
    <location>
        <begin position="231"/>
        <end position="243"/>
    </location>
</feature>
<evidence type="ECO:0000313" key="4">
    <source>
        <dbReference type="Proteomes" id="UP000582646"/>
    </source>
</evidence>
<name>A0A846WX86_9ACTN</name>
<dbReference type="EMBL" id="JAAXOQ010000003">
    <property type="protein sequence ID" value="NKY17511.1"/>
    <property type="molecule type" value="Genomic_DNA"/>
</dbReference>
<reference evidence="3 4" key="1">
    <citation type="submission" date="2020-04" db="EMBL/GenBank/DDBJ databases">
        <title>MicrobeNet Type strains.</title>
        <authorList>
            <person name="Nicholson A.C."/>
        </authorList>
    </citation>
    <scope>NUCLEOTIDE SEQUENCE [LARGE SCALE GENOMIC DNA]</scope>
    <source>
        <strain evidence="3 4">DSM 44113</strain>
    </source>
</reference>
<feature type="compositionally biased region" description="Low complexity" evidence="1">
    <location>
        <begin position="274"/>
        <end position="284"/>
    </location>
</feature>
<keyword evidence="4" id="KW-1185">Reference proteome</keyword>
<evidence type="ECO:0000313" key="3">
    <source>
        <dbReference type="EMBL" id="NKY17511.1"/>
    </source>
</evidence>
<protein>
    <submittedName>
        <fullName evidence="3">Uncharacterized protein</fullName>
    </submittedName>
</protein>
<comment type="caution">
    <text evidence="3">The sequence shown here is derived from an EMBL/GenBank/DDBJ whole genome shotgun (WGS) entry which is preliminary data.</text>
</comment>
<feature type="compositionally biased region" description="Basic and acidic residues" evidence="1">
    <location>
        <begin position="303"/>
        <end position="317"/>
    </location>
</feature>
<dbReference type="AlphaFoldDB" id="A0A846WX86"/>
<feature type="transmembrane region" description="Helical" evidence="2">
    <location>
        <begin position="118"/>
        <end position="141"/>
    </location>
</feature>
<evidence type="ECO:0000256" key="1">
    <source>
        <dbReference type="SAM" id="MobiDB-lite"/>
    </source>
</evidence>
<feature type="transmembrane region" description="Helical" evidence="2">
    <location>
        <begin position="88"/>
        <end position="109"/>
    </location>
</feature>
<feature type="region of interest" description="Disordered" evidence="1">
    <location>
        <begin position="224"/>
        <end position="324"/>
    </location>
</feature>
<proteinExistence type="predicted"/>
<keyword evidence="2" id="KW-0472">Membrane</keyword>
<keyword evidence="2" id="KW-1133">Transmembrane helix</keyword>
<keyword evidence="2" id="KW-0812">Transmembrane</keyword>
<dbReference type="Proteomes" id="UP000582646">
    <property type="component" value="Unassembled WGS sequence"/>
</dbReference>
<evidence type="ECO:0000256" key="2">
    <source>
        <dbReference type="SAM" id="Phobius"/>
    </source>
</evidence>
<gene>
    <name evidence="3" type="ORF">HF999_03865</name>
</gene>
<feature type="transmembrane region" description="Helical" evidence="2">
    <location>
        <begin position="161"/>
        <end position="183"/>
    </location>
</feature>
<feature type="transmembrane region" description="Helical" evidence="2">
    <location>
        <begin position="20"/>
        <end position="41"/>
    </location>
</feature>